<dbReference type="EC" id="1.3.98.3" evidence="1"/>
<dbReference type="Gene3D" id="1.10.10.920">
    <property type="match status" value="1"/>
</dbReference>
<protein>
    <submittedName>
        <fullName evidence="1">Oxygen-independent coproporphyrinogen III oxidase</fullName>
        <ecNumber evidence="1">1.3.98.3</ecNumber>
    </submittedName>
</protein>
<proteinExistence type="predicted"/>
<comment type="caution">
    <text evidence="1">The sequence shown here is derived from an EMBL/GenBank/DDBJ whole genome shotgun (WGS) entry which is preliminary data.</text>
</comment>
<gene>
    <name evidence="1" type="primary">hemN_62</name>
    <name evidence="1" type="ORF">SDC9_202801</name>
</gene>
<keyword evidence="1" id="KW-0560">Oxidoreductase</keyword>
<dbReference type="GO" id="GO:0051989">
    <property type="term" value="F:coproporphyrinogen dehydrogenase activity"/>
    <property type="evidence" value="ECO:0007669"/>
    <property type="project" value="UniProtKB-EC"/>
</dbReference>
<accession>A0A645IW76</accession>
<sequence>MSAISDSWYAFAQNEKSVEEYEKLVNDGILPVVKGHILNKEDLTIRQHILNIMCRLETSWNVDLAFPEIENVMRHLQEMREDGLVEISDHSIKITEKGRAFTRNVAMAFDLRLIRNKPETRIFSMTI</sequence>
<reference evidence="1" key="1">
    <citation type="submission" date="2019-08" db="EMBL/GenBank/DDBJ databases">
        <authorList>
            <person name="Kucharzyk K."/>
            <person name="Murdoch R.W."/>
            <person name="Higgins S."/>
            <person name="Loffler F."/>
        </authorList>
    </citation>
    <scope>NUCLEOTIDE SEQUENCE</scope>
</reference>
<dbReference type="InterPro" id="IPR058240">
    <property type="entry name" value="rSAM_sf"/>
</dbReference>
<dbReference type="AlphaFoldDB" id="A0A645IW76"/>
<organism evidence="1">
    <name type="scientific">bioreactor metagenome</name>
    <dbReference type="NCBI Taxonomy" id="1076179"/>
    <lineage>
        <taxon>unclassified sequences</taxon>
        <taxon>metagenomes</taxon>
        <taxon>ecological metagenomes</taxon>
    </lineage>
</organism>
<dbReference type="EMBL" id="VSSQ01123996">
    <property type="protein sequence ID" value="MPN55122.1"/>
    <property type="molecule type" value="Genomic_DNA"/>
</dbReference>
<evidence type="ECO:0000313" key="1">
    <source>
        <dbReference type="EMBL" id="MPN55122.1"/>
    </source>
</evidence>
<name>A0A645IW76_9ZZZZ</name>
<dbReference type="SUPFAM" id="SSF102114">
    <property type="entry name" value="Radical SAM enzymes"/>
    <property type="match status" value="1"/>
</dbReference>